<dbReference type="Gene3D" id="3.30.70.1070">
    <property type="entry name" value="Sporulation related repeat"/>
    <property type="match status" value="1"/>
</dbReference>
<dbReference type="Proteomes" id="UP000229757">
    <property type="component" value="Chromosome"/>
</dbReference>
<feature type="domain" description="SPOR" evidence="1">
    <location>
        <begin position="99"/>
        <end position="179"/>
    </location>
</feature>
<name>A0A2K8KQV1_9GAMM</name>
<dbReference type="EMBL" id="CP011797">
    <property type="protein sequence ID" value="ATX77120.1"/>
    <property type="molecule type" value="Genomic_DNA"/>
</dbReference>
<sequence length="181" mass="19618">MERKLQQRVVGILVLAAAVLLIAPVLFDAEGRIPVQITQIPPKPKVPDLSNLPSPVSAFETRVEAGDALVATEPVEAAQPVVAEPPASAPIAVPASSSATQSRLWSVQVASFREIDKANVLRDQLRAAEFETYIRKKLLSDGTIFTQVFVGPVPTKQVADRLNGLVKTKFSLQGLIVRYRE</sequence>
<dbReference type="PROSITE" id="PS51724">
    <property type="entry name" value="SPOR"/>
    <property type="match status" value="1"/>
</dbReference>
<dbReference type="Pfam" id="PF05036">
    <property type="entry name" value="SPOR"/>
    <property type="match status" value="1"/>
</dbReference>
<organism evidence="2 3">
    <name type="scientific">Reinekea forsetii</name>
    <dbReference type="NCBI Taxonomy" id="1336806"/>
    <lineage>
        <taxon>Bacteria</taxon>
        <taxon>Pseudomonadati</taxon>
        <taxon>Pseudomonadota</taxon>
        <taxon>Gammaproteobacteria</taxon>
        <taxon>Oceanospirillales</taxon>
        <taxon>Saccharospirillaceae</taxon>
        <taxon>Reinekea</taxon>
    </lineage>
</organism>
<dbReference type="OrthoDB" id="7069135at2"/>
<accession>A0A2K8KQV1</accession>
<dbReference type="SUPFAM" id="SSF110997">
    <property type="entry name" value="Sporulation related repeat"/>
    <property type="match status" value="1"/>
</dbReference>
<dbReference type="GO" id="GO:0032153">
    <property type="term" value="C:cell division site"/>
    <property type="evidence" value="ECO:0007669"/>
    <property type="project" value="TreeGrafter"/>
</dbReference>
<dbReference type="InterPro" id="IPR007730">
    <property type="entry name" value="SPOR-like_dom"/>
</dbReference>
<dbReference type="PANTHER" id="PTHR38687">
    <property type="entry name" value="CELL DIVISION PROTEIN DEDD-RELATED"/>
    <property type="match status" value="1"/>
</dbReference>
<reference evidence="2 3" key="1">
    <citation type="journal article" date="2017" name="Environ. Microbiol.">
        <title>Genomic and physiological analyses of 'Reinekea forsetii' reveal a versatile opportunistic lifestyle during spring algae blooms.</title>
        <authorList>
            <person name="Avci B."/>
            <person name="Hahnke R.L."/>
            <person name="Chafee M."/>
            <person name="Fischer T."/>
            <person name="Gruber-Vodicka H."/>
            <person name="Tegetmeyer H.E."/>
            <person name="Harder J."/>
            <person name="Fuchs B.M."/>
            <person name="Amann R.I."/>
            <person name="Teeling H."/>
        </authorList>
    </citation>
    <scope>NUCLEOTIDE SEQUENCE [LARGE SCALE GENOMIC DNA]</scope>
    <source>
        <strain evidence="2 3">Hel1_31_D35</strain>
    </source>
</reference>
<gene>
    <name evidence="2" type="primary">dedD</name>
    <name evidence="2" type="ORF">REIFOR_01985</name>
</gene>
<keyword evidence="3" id="KW-1185">Reference proteome</keyword>
<proteinExistence type="predicted"/>
<dbReference type="GO" id="GO:0042834">
    <property type="term" value="F:peptidoglycan binding"/>
    <property type="evidence" value="ECO:0007669"/>
    <property type="project" value="InterPro"/>
</dbReference>
<dbReference type="GO" id="GO:0032506">
    <property type="term" value="P:cytokinetic process"/>
    <property type="evidence" value="ECO:0007669"/>
    <property type="project" value="TreeGrafter"/>
</dbReference>
<dbReference type="KEGG" id="rfo:REIFOR_01985"/>
<dbReference type="AlphaFoldDB" id="A0A2K8KQV1"/>
<evidence type="ECO:0000259" key="1">
    <source>
        <dbReference type="PROSITE" id="PS51724"/>
    </source>
</evidence>
<dbReference type="InterPro" id="IPR036680">
    <property type="entry name" value="SPOR-like_sf"/>
</dbReference>
<dbReference type="PANTHER" id="PTHR38687:SF1">
    <property type="entry name" value="CELL DIVISION PROTEIN DEDD"/>
    <property type="match status" value="1"/>
</dbReference>
<dbReference type="GO" id="GO:0030428">
    <property type="term" value="C:cell septum"/>
    <property type="evidence" value="ECO:0007669"/>
    <property type="project" value="TreeGrafter"/>
</dbReference>
<evidence type="ECO:0000313" key="3">
    <source>
        <dbReference type="Proteomes" id="UP000229757"/>
    </source>
</evidence>
<dbReference type="RefSeq" id="WP_158524349.1">
    <property type="nucleotide sequence ID" value="NZ_CP011797.1"/>
</dbReference>
<evidence type="ECO:0000313" key="2">
    <source>
        <dbReference type="EMBL" id="ATX77120.1"/>
    </source>
</evidence>
<protein>
    <submittedName>
        <fullName evidence="2">DedD protein</fullName>
    </submittedName>
</protein>
<dbReference type="InterPro" id="IPR052521">
    <property type="entry name" value="Cell_div_SPOR-domain"/>
</dbReference>